<keyword evidence="1" id="KW-0812">Transmembrane</keyword>
<dbReference type="Proteomes" id="UP001497744">
    <property type="component" value="Unassembled WGS sequence"/>
</dbReference>
<keyword evidence="3" id="KW-1185">Reference proteome</keyword>
<keyword evidence="1" id="KW-0472">Membrane</keyword>
<dbReference type="EMBL" id="BPLF01000006">
    <property type="protein sequence ID" value="GIX65987.1"/>
    <property type="molecule type" value="Genomic_DNA"/>
</dbReference>
<keyword evidence="1" id="KW-1133">Transmembrane helix</keyword>
<comment type="caution">
    <text evidence="2">The sequence shown here is derived from an EMBL/GenBank/DDBJ whole genome shotgun (WGS) entry which is preliminary data.</text>
</comment>
<sequence length="277" mass="31458">MAPAIPFFYQLFMTNSDDFLPVTFFNLKGTDHNPRKPSQYNGTHNDLYSLFNSTCSEPKCGPYLYPLTHSDGATFAPTHASTYLSWVLYLTDDLYESLQAFHERFSSLKCTGCKNDSKCQPHNPGDHASQCTCPSIVDCADVLPLLYRDGFRFLSAFRLKGMKKESSEKGYTQTAETKRQCSAFATQLQSVISGNPLTKLLESIDDFLFLFRYYFLGNLSAFWTIYMCLILYTFFFLLDTLHLRSHLKLTSSHTVPHLALLTSGKPLPITKLTYIGQ</sequence>
<protein>
    <submittedName>
        <fullName evidence="2">Extracellular matrix-binding ebh, putative</fullName>
    </submittedName>
</protein>
<gene>
    <name evidence="2" type="ORF">BcabD6B2_54230</name>
</gene>
<reference evidence="2 3" key="1">
    <citation type="submission" date="2021-06" db="EMBL/GenBank/DDBJ databases">
        <title>Genome sequence of Babesia caballi.</title>
        <authorList>
            <person name="Yamagishi J."/>
            <person name="Kidaka T."/>
            <person name="Ochi A."/>
        </authorList>
    </citation>
    <scope>NUCLEOTIDE SEQUENCE [LARGE SCALE GENOMIC DNA]</scope>
    <source>
        <strain evidence="2">USDA-D6B2</strain>
    </source>
</reference>
<dbReference type="GeneID" id="94197468"/>
<accession>A0AAV4M1P0</accession>
<organism evidence="2 3">
    <name type="scientific">Babesia caballi</name>
    <dbReference type="NCBI Taxonomy" id="5871"/>
    <lineage>
        <taxon>Eukaryota</taxon>
        <taxon>Sar</taxon>
        <taxon>Alveolata</taxon>
        <taxon>Apicomplexa</taxon>
        <taxon>Aconoidasida</taxon>
        <taxon>Piroplasmida</taxon>
        <taxon>Babesiidae</taxon>
        <taxon>Babesia</taxon>
    </lineage>
</organism>
<evidence type="ECO:0000313" key="2">
    <source>
        <dbReference type="EMBL" id="GIX65987.1"/>
    </source>
</evidence>
<evidence type="ECO:0000256" key="1">
    <source>
        <dbReference type="SAM" id="Phobius"/>
    </source>
</evidence>
<dbReference type="RefSeq" id="XP_067718056.1">
    <property type="nucleotide sequence ID" value="XM_067861955.1"/>
</dbReference>
<evidence type="ECO:0000313" key="3">
    <source>
        <dbReference type="Proteomes" id="UP001497744"/>
    </source>
</evidence>
<proteinExistence type="predicted"/>
<dbReference type="AlphaFoldDB" id="A0AAV4M1P0"/>
<name>A0AAV4M1P0_BABCB</name>
<feature type="transmembrane region" description="Helical" evidence="1">
    <location>
        <begin position="213"/>
        <end position="238"/>
    </location>
</feature>